<dbReference type="EMBL" id="LKAM01000001">
    <property type="protein sequence ID" value="KUM50911.1"/>
    <property type="molecule type" value="Genomic_DNA"/>
</dbReference>
<evidence type="ECO:0000256" key="1">
    <source>
        <dbReference type="SAM" id="Phobius"/>
    </source>
</evidence>
<keyword evidence="1" id="KW-0812">Transmembrane</keyword>
<keyword evidence="1" id="KW-0472">Membrane</keyword>
<geneLocation type="mitochondrion" evidence="2"/>
<feature type="transmembrane region" description="Helical" evidence="1">
    <location>
        <begin position="20"/>
        <end position="38"/>
    </location>
</feature>
<accession>A0A101M4G3</accession>
<proteinExistence type="predicted"/>
<keyword evidence="1" id="KW-1133">Transmembrane helix</keyword>
<sequence length="59" mass="6676">MTFCVMEKVNVEMQSRKGMGSISYALPIVVYVLSPHALRTTDNGKVKRKYARSILLRTS</sequence>
<protein>
    <submittedName>
        <fullName evidence="2">Uncharacterized protein</fullName>
    </submittedName>
</protein>
<evidence type="ECO:0000313" key="2">
    <source>
        <dbReference type="EMBL" id="KUM50911.1"/>
    </source>
</evidence>
<keyword evidence="2" id="KW-0496">Mitochondrion</keyword>
<gene>
    <name evidence="2" type="ORF">ABT39_MTgene757</name>
</gene>
<comment type="caution">
    <text evidence="2">The sequence shown here is derived from an EMBL/GenBank/DDBJ whole genome shotgun (WGS) entry which is preliminary data.</text>
</comment>
<organism evidence="2">
    <name type="scientific">Picea glauca</name>
    <name type="common">White spruce</name>
    <name type="synonym">Pinus glauca</name>
    <dbReference type="NCBI Taxonomy" id="3330"/>
    <lineage>
        <taxon>Eukaryota</taxon>
        <taxon>Viridiplantae</taxon>
        <taxon>Streptophyta</taxon>
        <taxon>Embryophyta</taxon>
        <taxon>Tracheophyta</taxon>
        <taxon>Spermatophyta</taxon>
        <taxon>Pinopsida</taxon>
        <taxon>Pinidae</taxon>
        <taxon>Conifers I</taxon>
        <taxon>Pinales</taxon>
        <taxon>Pinaceae</taxon>
        <taxon>Picea</taxon>
    </lineage>
</organism>
<name>A0A101M4G3_PICGL</name>
<dbReference type="AlphaFoldDB" id="A0A101M4G3"/>
<reference evidence="2" key="1">
    <citation type="journal article" date="2015" name="Genome Biol. Evol.">
        <title>Organellar Genomes of White Spruce (Picea glauca): Assembly and Annotation.</title>
        <authorList>
            <person name="Jackman S.D."/>
            <person name="Warren R.L."/>
            <person name="Gibb E.A."/>
            <person name="Vandervalk B.P."/>
            <person name="Mohamadi H."/>
            <person name="Chu J."/>
            <person name="Raymond A."/>
            <person name="Pleasance S."/>
            <person name="Coope R."/>
            <person name="Wildung M.R."/>
            <person name="Ritland C.E."/>
            <person name="Bousquet J."/>
            <person name="Jones S.J."/>
            <person name="Bohlmann J."/>
            <person name="Birol I."/>
        </authorList>
    </citation>
    <scope>NUCLEOTIDE SEQUENCE [LARGE SCALE GENOMIC DNA]</scope>
    <source>
        <tissue evidence="2">Flushing bud</tissue>
    </source>
</reference>